<dbReference type="InterPro" id="IPR051169">
    <property type="entry name" value="NADH-Q_oxidoreductase"/>
</dbReference>
<sequence>MRPVGKRDLVLLGGGHSHVEVLRAFGQIARKRLHCSSSSHQEMKKTQKGKPGVDREQNGSGGGGGGASAVHCLTLISRGRFTPYSGMLPGWASGFYSYRDCHIDLQRLASYAGARLVLAEATGIDTLSRTVSFGGGDGETIVVHPPVPYDVLSIDIGITPGSSAVPGADEHATPVKPIDRFVRQYENLIERYRAAAAAAETTSLDRDLQGPPVPLMRVCVVGGGAGGVELAAAVRYRLEVRTKKRFTSAVQYRLEVGLNSLYTAAVYESLSWLSVLLLVLLFS</sequence>
<evidence type="ECO:0000313" key="9">
    <source>
        <dbReference type="Proteomes" id="UP000747110"/>
    </source>
</evidence>
<evidence type="ECO:0008006" key="10">
    <source>
        <dbReference type="Google" id="ProtNLM"/>
    </source>
</evidence>
<dbReference type="Proteomes" id="UP000722791">
    <property type="component" value="Unassembled WGS sequence"/>
</dbReference>
<dbReference type="Gene3D" id="3.50.50.100">
    <property type="match status" value="1"/>
</dbReference>
<comment type="caution">
    <text evidence="7">The sequence shown here is derived from an EMBL/GenBank/DDBJ whole genome shotgun (WGS) entry which is preliminary data.</text>
</comment>
<evidence type="ECO:0000313" key="8">
    <source>
        <dbReference type="Proteomes" id="UP000722791"/>
    </source>
</evidence>
<evidence type="ECO:0000256" key="1">
    <source>
        <dbReference type="ARBA" id="ARBA00001974"/>
    </source>
</evidence>
<name>A0A8J4GJS0_9CHLO</name>
<evidence type="ECO:0000256" key="5">
    <source>
        <dbReference type="SAM" id="MobiDB-lite"/>
    </source>
</evidence>
<comment type="cofactor">
    <cofactor evidence="1">
        <name>FAD</name>
        <dbReference type="ChEBI" id="CHEBI:57692"/>
    </cofactor>
</comment>
<evidence type="ECO:0000313" key="6">
    <source>
        <dbReference type="EMBL" id="GIL87857.1"/>
    </source>
</evidence>
<evidence type="ECO:0000256" key="2">
    <source>
        <dbReference type="ARBA" id="ARBA00022630"/>
    </source>
</evidence>
<proteinExistence type="predicted"/>
<protein>
    <recommendedName>
        <fullName evidence="10">FAD/NAD(P)-binding domain-containing protein</fullName>
    </recommendedName>
</protein>
<keyword evidence="4" id="KW-0560">Oxidoreductase</keyword>
<dbReference type="OrthoDB" id="545550at2759"/>
<dbReference type="SUPFAM" id="SSF51905">
    <property type="entry name" value="FAD/NAD(P)-binding domain"/>
    <property type="match status" value="1"/>
</dbReference>
<reference evidence="7" key="1">
    <citation type="journal article" date="2021" name="Proc. Natl. Acad. Sci. U.S.A.">
        <title>Three genomes in the algal genus Volvox reveal the fate of a haploid sex-determining region after a transition to homothallism.</title>
        <authorList>
            <person name="Yamamoto K."/>
            <person name="Hamaji T."/>
            <person name="Kawai-Toyooka H."/>
            <person name="Matsuzaki R."/>
            <person name="Takahashi F."/>
            <person name="Nishimura Y."/>
            <person name="Kawachi M."/>
            <person name="Noguchi H."/>
            <person name="Minakuchi Y."/>
            <person name="Umen J.G."/>
            <person name="Toyoda A."/>
            <person name="Nozaki H."/>
        </authorList>
    </citation>
    <scope>NUCLEOTIDE SEQUENCE</scope>
    <source>
        <strain evidence="7">NIES-3785</strain>
        <strain evidence="6">NIES-3786</strain>
    </source>
</reference>
<feature type="compositionally biased region" description="Basic and acidic residues" evidence="5">
    <location>
        <begin position="41"/>
        <end position="57"/>
    </location>
</feature>
<gene>
    <name evidence="6" type="ORF">Vretifemale_15848</name>
    <name evidence="7" type="ORF">Vretimale_13156</name>
</gene>
<dbReference type="GO" id="GO:0019646">
    <property type="term" value="P:aerobic electron transport chain"/>
    <property type="evidence" value="ECO:0007669"/>
    <property type="project" value="TreeGrafter"/>
</dbReference>
<dbReference type="InterPro" id="IPR036188">
    <property type="entry name" value="FAD/NAD-bd_sf"/>
</dbReference>
<dbReference type="AlphaFoldDB" id="A0A8J4GJS0"/>
<organism evidence="7 8">
    <name type="scientific">Volvox reticuliferus</name>
    <dbReference type="NCBI Taxonomy" id="1737510"/>
    <lineage>
        <taxon>Eukaryota</taxon>
        <taxon>Viridiplantae</taxon>
        <taxon>Chlorophyta</taxon>
        <taxon>core chlorophytes</taxon>
        <taxon>Chlorophyceae</taxon>
        <taxon>CS clade</taxon>
        <taxon>Chlamydomonadales</taxon>
        <taxon>Volvocaceae</taxon>
        <taxon>Volvox</taxon>
    </lineage>
</organism>
<dbReference type="GO" id="GO:0003955">
    <property type="term" value="F:NAD(P)H dehydrogenase (quinone) activity"/>
    <property type="evidence" value="ECO:0007669"/>
    <property type="project" value="TreeGrafter"/>
</dbReference>
<feature type="region of interest" description="Disordered" evidence="5">
    <location>
        <begin position="35"/>
        <end position="66"/>
    </location>
</feature>
<dbReference type="PANTHER" id="PTHR42913">
    <property type="entry name" value="APOPTOSIS-INDUCING FACTOR 1"/>
    <property type="match status" value="1"/>
</dbReference>
<dbReference type="PANTHER" id="PTHR42913:SF9">
    <property type="entry name" value="SLR1591 PROTEIN"/>
    <property type="match status" value="1"/>
</dbReference>
<evidence type="ECO:0000256" key="4">
    <source>
        <dbReference type="ARBA" id="ARBA00023002"/>
    </source>
</evidence>
<accession>A0A8J4GJS0</accession>
<evidence type="ECO:0000256" key="3">
    <source>
        <dbReference type="ARBA" id="ARBA00022827"/>
    </source>
</evidence>
<keyword evidence="2" id="KW-0285">Flavoprotein</keyword>
<keyword evidence="9" id="KW-1185">Reference proteome</keyword>
<keyword evidence="3" id="KW-0274">FAD</keyword>
<dbReference type="EMBL" id="BNCQ01000030">
    <property type="protein sequence ID" value="GIM09284.1"/>
    <property type="molecule type" value="Genomic_DNA"/>
</dbReference>
<dbReference type="EMBL" id="BNCP01000041">
    <property type="protein sequence ID" value="GIL87857.1"/>
    <property type="molecule type" value="Genomic_DNA"/>
</dbReference>
<dbReference type="Proteomes" id="UP000747110">
    <property type="component" value="Unassembled WGS sequence"/>
</dbReference>
<evidence type="ECO:0000313" key="7">
    <source>
        <dbReference type="EMBL" id="GIM09284.1"/>
    </source>
</evidence>